<sequence>MIQELPDELLCMIISHALEGTTGDVSTLRALEATCRCLRTVSSGNEHWEDPCLELYKDMEMTSKEIESVKDHRYMYYRQMSMFTAVPNLLDMAVNNPTKRYDALMELASYGPFARMPLHDVLLGDPTMFSHQFYASHSFNSLLISRHMKRLAAIASDSNADAVSLIEAYHAFNSMVRREGLTMPQIFALPLDVTLMERDGIDLSLPALSRAAVLCQKFGFPLGNFATTKVDFLTDTSMKNLSDVTMAGLVAYYGRRYAGLDVSIACLPFQAFPRIKVGPQEYVYVDMLQEQPLISHAELIDRCERHDFDESAIDRSISVQAVGEALTRDTMTTAREFAMQIVSQSKTKGIGNVPRIADSFFRLMIVKILFGQDKNQVIDAVWCASYVISHLWYQRPALLATLYDISPKYARHIVLDHGPILKQNLVPDYSRDNMGLDINPSVMDSRMLSAPLYAVGQPVTRNNRDNCIVLFQGPGFYLVISEIDGLVCANEQELTPYSYMVALSYDKIGEYFSGFDRATGLYIIGVDLAKALEQDRRLNNSFLNPPTNRPVVV</sequence>
<organism evidence="1">
    <name type="scientific">Blastobotrys adeninivorans</name>
    <name type="common">Yeast</name>
    <name type="synonym">Arxula adeninivorans</name>
    <dbReference type="NCBI Taxonomy" id="409370"/>
    <lineage>
        <taxon>Eukaryota</taxon>
        <taxon>Fungi</taxon>
        <taxon>Dikarya</taxon>
        <taxon>Ascomycota</taxon>
        <taxon>Saccharomycotina</taxon>
        <taxon>Dipodascomycetes</taxon>
        <taxon>Dipodascales</taxon>
        <taxon>Trichomonascaceae</taxon>
        <taxon>Blastobotrys</taxon>
    </lineage>
</organism>
<dbReference type="EMBL" id="HG937694">
    <property type="protein sequence ID" value="CDP38732.1"/>
    <property type="molecule type" value="Genomic_DNA"/>
</dbReference>
<name>A0A060TIU9_BLAAD</name>
<protein>
    <submittedName>
        <fullName evidence="1">ARAD1D41228p</fullName>
    </submittedName>
</protein>
<gene>
    <name evidence="1" type="ORF">GNLVRS02_ARAD1D41228g</name>
</gene>
<accession>A0A060TIU9</accession>
<dbReference type="SUPFAM" id="SSF81383">
    <property type="entry name" value="F-box domain"/>
    <property type="match status" value="1"/>
</dbReference>
<proteinExistence type="predicted"/>
<dbReference type="InterPro" id="IPR036047">
    <property type="entry name" value="F-box-like_dom_sf"/>
</dbReference>
<reference evidence="1" key="1">
    <citation type="submission" date="2014-02" db="EMBL/GenBank/DDBJ databases">
        <authorList>
            <person name="Genoscope - CEA"/>
        </authorList>
    </citation>
    <scope>NUCLEOTIDE SEQUENCE</scope>
    <source>
        <strain evidence="1">LS3</strain>
    </source>
</reference>
<reference evidence="1" key="2">
    <citation type="submission" date="2014-06" db="EMBL/GenBank/DDBJ databases">
        <title>The complete genome of Blastobotrys (Arxula) adeninivorans LS3 - a yeast of biotechnological interest.</title>
        <authorList>
            <person name="Kunze G."/>
            <person name="Gaillardin C."/>
            <person name="Czernicka M."/>
            <person name="Durrens P."/>
            <person name="Martin T."/>
            <person name="Boer E."/>
            <person name="Gabaldon T."/>
            <person name="Cruz J."/>
            <person name="Talla E."/>
            <person name="Marck C."/>
            <person name="Goffeau A."/>
            <person name="Barbe V."/>
            <person name="Baret P."/>
            <person name="Baronian K."/>
            <person name="Beier S."/>
            <person name="Bleykasten C."/>
            <person name="Bode R."/>
            <person name="Casaregola S."/>
            <person name="Despons L."/>
            <person name="Fairhead C."/>
            <person name="Giersberg M."/>
            <person name="Gierski P."/>
            <person name="Hahnel U."/>
            <person name="Hartmann A."/>
            <person name="Jankowska D."/>
            <person name="Jubin C."/>
            <person name="Jung P."/>
            <person name="Lafontaine I."/>
            <person name="Leh-Louis V."/>
            <person name="Lemaire M."/>
            <person name="Marcet-Houben M."/>
            <person name="Mascher M."/>
            <person name="Morel G."/>
            <person name="Richard G.-F."/>
            <person name="Riechen J."/>
            <person name="Sacerdot C."/>
            <person name="Sarkar A."/>
            <person name="Savel G."/>
            <person name="Schacherer J."/>
            <person name="Sherman D."/>
            <person name="Straub M.-L."/>
            <person name="Stein N."/>
            <person name="Thierry A."/>
            <person name="Trautwein-Schult A."/>
            <person name="Westhof E."/>
            <person name="Worch S."/>
            <person name="Dujon B."/>
            <person name="Souciet J.-L."/>
            <person name="Wincker P."/>
            <person name="Scholz U."/>
            <person name="Neuveglise N."/>
        </authorList>
    </citation>
    <scope>NUCLEOTIDE SEQUENCE</scope>
    <source>
        <strain evidence="1">LS3</strain>
    </source>
</reference>
<dbReference type="AlphaFoldDB" id="A0A060TIU9"/>
<evidence type="ECO:0000313" key="1">
    <source>
        <dbReference type="EMBL" id="CDP38732.1"/>
    </source>
</evidence>